<feature type="region of interest" description="Disordered" evidence="1">
    <location>
        <begin position="78"/>
        <end position="101"/>
    </location>
</feature>
<dbReference type="VEuPathDB" id="FungiDB:RhiirA1_503986"/>
<comment type="caution">
    <text evidence="2">The sequence shown here is derived from an EMBL/GenBank/DDBJ whole genome shotgun (WGS) entry which is preliminary data.</text>
</comment>
<reference evidence="2 3" key="1">
    <citation type="submission" date="2016-04" db="EMBL/GenBank/DDBJ databases">
        <title>Genome analyses suggest a sexual origin of heterokaryosis in a supposedly ancient asexual fungus.</title>
        <authorList>
            <person name="Ropars J."/>
            <person name="Sedzielewska K."/>
            <person name="Noel J."/>
            <person name="Charron P."/>
            <person name="Farinelli L."/>
            <person name="Marton T."/>
            <person name="Kruger M."/>
            <person name="Pelin A."/>
            <person name="Brachmann A."/>
            <person name="Corradi N."/>
        </authorList>
    </citation>
    <scope>NUCLEOTIDE SEQUENCE [LARGE SCALE GENOMIC DNA]</scope>
    <source>
        <strain evidence="2 3">A5</strain>
    </source>
</reference>
<evidence type="ECO:0000313" key="3">
    <source>
        <dbReference type="Proteomes" id="UP000232722"/>
    </source>
</evidence>
<protein>
    <submittedName>
        <fullName evidence="2">Uncharacterized protein</fullName>
    </submittedName>
</protein>
<dbReference type="VEuPathDB" id="FungiDB:RhiirFUN_000419"/>
<dbReference type="Proteomes" id="UP000232722">
    <property type="component" value="Unassembled WGS sequence"/>
</dbReference>
<dbReference type="EMBL" id="LLXJ01000612">
    <property type="protein sequence ID" value="PKC07725.1"/>
    <property type="molecule type" value="Genomic_DNA"/>
</dbReference>
<dbReference type="AlphaFoldDB" id="A0A2N0PLR2"/>
<gene>
    <name evidence="2" type="ORF">RhiirA5_417843</name>
</gene>
<organism evidence="2 3">
    <name type="scientific">Rhizophagus irregularis</name>
    <dbReference type="NCBI Taxonomy" id="588596"/>
    <lineage>
        <taxon>Eukaryota</taxon>
        <taxon>Fungi</taxon>
        <taxon>Fungi incertae sedis</taxon>
        <taxon>Mucoromycota</taxon>
        <taxon>Glomeromycotina</taxon>
        <taxon>Glomeromycetes</taxon>
        <taxon>Glomerales</taxon>
        <taxon>Glomeraceae</taxon>
        <taxon>Rhizophagus</taxon>
    </lineage>
</organism>
<name>A0A2N0PLR2_9GLOM</name>
<sequence length="471" mass="53683">MTVNDTAVNLFELNLLRQRNAELEAELEAEREEKRISTFSFMEEIDKLKKKNADLFTENFDLKVANFRKEQELKNTELENRLVKDQSNNTSSSAENEQGSPVDACSAFLIEEYKKGISEEIRQRNREKKLQHESAGQDSSFSELSHETEVIEGIANSAVDSNTISDRSALKEIGKTVSQGYDQSASENLEEIRKTVFLRYDRVALESLEEIESKADYQDKSVVGLSIVTEFVQGLLEELLSSDNQLLKDVKFSSPKTIIPRSISIKRLANSFCQANGARNRLITTKRSEITTWRLFSEKFEIKVLEPRAKNKKLADRTARTQIYAEMKPYLTGISDEYLRIDGIPGTGQRRQPLVLWNYGGGHWGGKVPPNSDSDSDYDESIERIHNELTHKEVARLEALETIKSQPDIDFVLDDEKMDDKPEDINIFDDIDFDLDEKIMDDKPVNSNHPINARIEGVLTGIIWSNICEIS</sequence>
<accession>A0A2N0PLR2</accession>
<feature type="compositionally biased region" description="Polar residues" evidence="1">
    <location>
        <begin position="134"/>
        <end position="143"/>
    </location>
</feature>
<reference evidence="2 3" key="2">
    <citation type="submission" date="2017-09" db="EMBL/GenBank/DDBJ databases">
        <title>Extensive intraspecific genome diversity in a model arbuscular mycorrhizal fungus.</title>
        <authorList>
            <person name="Chen E.C."/>
            <person name="Morin E."/>
            <person name="Beaudet D."/>
            <person name="Noel J."/>
            <person name="Ndikumana S."/>
            <person name="Charron P."/>
            <person name="St-Onge C."/>
            <person name="Giorgi J."/>
            <person name="Grigoriev I.V."/>
            <person name="Roux C."/>
            <person name="Martin F.M."/>
            <person name="Corradi N."/>
        </authorList>
    </citation>
    <scope>NUCLEOTIDE SEQUENCE [LARGE SCALE GENOMIC DNA]</scope>
    <source>
        <strain evidence="2 3">A5</strain>
    </source>
</reference>
<evidence type="ECO:0000256" key="1">
    <source>
        <dbReference type="SAM" id="MobiDB-lite"/>
    </source>
</evidence>
<evidence type="ECO:0000313" key="2">
    <source>
        <dbReference type="EMBL" id="PKC07725.1"/>
    </source>
</evidence>
<feature type="region of interest" description="Disordered" evidence="1">
    <location>
        <begin position="124"/>
        <end position="143"/>
    </location>
</feature>
<proteinExistence type="predicted"/>
<feature type="compositionally biased region" description="Polar residues" evidence="1">
    <location>
        <begin position="85"/>
        <end position="99"/>
    </location>
</feature>
<dbReference type="VEuPathDB" id="FungiDB:FUN_020726"/>